<dbReference type="FunFam" id="1.10.1060.10:FF:000009">
    <property type="entry name" value="Glutamate synthase 1 [NADH] chloroplastic"/>
    <property type="match status" value="1"/>
</dbReference>
<evidence type="ECO:0000259" key="2">
    <source>
        <dbReference type="Pfam" id="PF14691"/>
    </source>
</evidence>
<dbReference type="SUPFAM" id="SSF69336">
    <property type="entry name" value="Alpha subunit of glutamate synthase, C-terminal domain"/>
    <property type="match status" value="1"/>
</dbReference>
<feature type="domain" description="Dihydroprymidine dehydrogenase" evidence="2">
    <location>
        <begin position="221"/>
        <end position="318"/>
    </location>
</feature>
<evidence type="ECO:0000256" key="1">
    <source>
        <dbReference type="SAM" id="MobiDB-lite"/>
    </source>
</evidence>
<evidence type="ECO:0000313" key="4">
    <source>
        <dbReference type="Proteomes" id="UP000236333"/>
    </source>
</evidence>
<reference evidence="3 4" key="1">
    <citation type="journal article" date="2017" name="Mol. Biol. Evol.">
        <title>The 4-celled Tetrabaena socialis nuclear genome reveals the essential components for genetic control of cell number at the origin of multicellularity in the volvocine lineage.</title>
        <authorList>
            <person name="Featherston J."/>
            <person name="Arakaki Y."/>
            <person name="Hanschen E.R."/>
            <person name="Ferris P.J."/>
            <person name="Michod R.E."/>
            <person name="Olson B.J.S.C."/>
            <person name="Nozaki H."/>
            <person name="Durand P.M."/>
        </authorList>
    </citation>
    <scope>NUCLEOTIDE SEQUENCE [LARGE SCALE GENOMIC DNA]</scope>
    <source>
        <strain evidence="3 4">NIES-571</strain>
    </source>
</reference>
<gene>
    <name evidence="3" type="ORF">TSOC_014703</name>
</gene>
<dbReference type="Proteomes" id="UP000236333">
    <property type="component" value="Unassembled WGS sequence"/>
</dbReference>
<dbReference type="GO" id="GO:0016491">
    <property type="term" value="F:oxidoreductase activity"/>
    <property type="evidence" value="ECO:0007669"/>
    <property type="project" value="InterPro"/>
</dbReference>
<dbReference type="PANTHER" id="PTHR43100">
    <property type="entry name" value="GLUTAMATE SYNTHASE [NADPH] SMALL CHAIN"/>
    <property type="match status" value="1"/>
</dbReference>
<dbReference type="Pfam" id="PF14691">
    <property type="entry name" value="Fer4_20"/>
    <property type="match status" value="1"/>
</dbReference>
<organism evidence="3 4">
    <name type="scientific">Tetrabaena socialis</name>
    <dbReference type="NCBI Taxonomy" id="47790"/>
    <lineage>
        <taxon>Eukaryota</taxon>
        <taxon>Viridiplantae</taxon>
        <taxon>Chlorophyta</taxon>
        <taxon>core chlorophytes</taxon>
        <taxon>Chlorophyceae</taxon>
        <taxon>CS clade</taxon>
        <taxon>Chlamydomonadales</taxon>
        <taxon>Tetrabaenaceae</taxon>
        <taxon>Tetrabaena</taxon>
    </lineage>
</organism>
<keyword evidence="4" id="KW-1185">Reference proteome</keyword>
<dbReference type="Gene3D" id="1.10.1060.10">
    <property type="entry name" value="Alpha-helical ferredoxin"/>
    <property type="match status" value="1"/>
</dbReference>
<dbReference type="EMBL" id="PGGS01002711">
    <property type="protein sequence ID" value="PNG99514.1"/>
    <property type="molecule type" value="Genomic_DNA"/>
</dbReference>
<proteinExistence type="predicted"/>
<dbReference type="PANTHER" id="PTHR43100:SF1">
    <property type="entry name" value="GLUTAMATE SYNTHASE [NADPH] SMALL CHAIN"/>
    <property type="match status" value="1"/>
</dbReference>
<dbReference type="SUPFAM" id="SSF46548">
    <property type="entry name" value="alpha-helical ferredoxin"/>
    <property type="match status" value="1"/>
</dbReference>
<dbReference type="InterPro" id="IPR051394">
    <property type="entry name" value="Glutamate_Synthase"/>
</dbReference>
<dbReference type="GO" id="GO:0051536">
    <property type="term" value="F:iron-sulfur cluster binding"/>
    <property type="evidence" value="ECO:0007669"/>
    <property type="project" value="InterPro"/>
</dbReference>
<dbReference type="InterPro" id="IPR009051">
    <property type="entry name" value="Helical_ferredxn"/>
</dbReference>
<dbReference type="AlphaFoldDB" id="A0A2J7ZGW2"/>
<protein>
    <submittedName>
        <fullName evidence="3">Glutamate synthase [NADH], amyloplastic</fullName>
    </submittedName>
</protein>
<feature type="non-terminal residue" evidence="3">
    <location>
        <position position="335"/>
    </location>
</feature>
<dbReference type="InterPro" id="IPR036485">
    <property type="entry name" value="Glu_synth_asu_C_sf"/>
</dbReference>
<evidence type="ECO:0000313" key="3">
    <source>
        <dbReference type="EMBL" id="PNG99514.1"/>
    </source>
</evidence>
<sequence>SLCNVDVASDLLPVEAPEDVRALKSLIQRHLKYTGSDVARRILLSWDRSRPHFRKVYPAEYRRALGEADALAKAEAAEAALLAAAGSQGVAPKDAFEELKLMAAAAVKEGRAPKALTLNMIPTADAQMDKRRMQSLANQGLPVKGIAPTWEANRPTIMPPKPAAKPAAAGAPPAPPAAPAADKLRGFVSYDRKALPYRDTAERIKDWDEVADQQGTPAHAALLHTQAARCMECGTPFCHTASTGCPLGNKIPEFNDLVHKGRWREALDRLLETNNFPEFTGRVCPAPCEGSCTLGIIEPAVSIKSIEASIIDKAFEEGWMIPRPPKLRTGRRVAV</sequence>
<comment type="caution">
    <text evidence="3">The sequence shown here is derived from an EMBL/GenBank/DDBJ whole genome shotgun (WGS) entry which is preliminary data.</text>
</comment>
<dbReference type="InterPro" id="IPR028261">
    <property type="entry name" value="DPD_II"/>
</dbReference>
<dbReference type="Gene3D" id="2.160.20.60">
    <property type="entry name" value="Glutamate synthase, alpha subunit, C-terminal domain"/>
    <property type="match status" value="1"/>
</dbReference>
<accession>A0A2J7ZGW2</accession>
<name>A0A2J7ZGW2_9CHLO</name>
<feature type="non-terminal residue" evidence="3">
    <location>
        <position position="1"/>
    </location>
</feature>
<feature type="region of interest" description="Disordered" evidence="1">
    <location>
        <begin position="159"/>
        <end position="180"/>
    </location>
</feature>
<dbReference type="OrthoDB" id="4327079at2759"/>